<organism evidence="2 3">
    <name type="scientific">Candidatus Lachnoclostridium stercoravium</name>
    <dbReference type="NCBI Taxonomy" id="2838633"/>
    <lineage>
        <taxon>Bacteria</taxon>
        <taxon>Bacillati</taxon>
        <taxon>Bacillota</taxon>
        <taxon>Clostridia</taxon>
        <taxon>Lachnospirales</taxon>
        <taxon>Lachnospiraceae</taxon>
    </lineage>
</organism>
<reference evidence="2" key="2">
    <citation type="submission" date="2021-04" db="EMBL/GenBank/DDBJ databases">
        <authorList>
            <person name="Gilroy R."/>
        </authorList>
    </citation>
    <scope>NUCLEOTIDE SEQUENCE</scope>
    <source>
        <strain evidence="2">CHK178-16964</strain>
    </source>
</reference>
<protein>
    <recommendedName>
        <fullName evidence="1">DUF4376 domain-containing protein</fullName>
    </recommendedName>
</protein>
<gene>
    <name evidence="2" type="ORF">IAA07_12700</name>
</gene>
<dbReference type="InterPro" id="IPR025484">
    <property type="entry name" value="DUF4376"/>
</dbReference>
<evidence type="ECO:0000259" key="1">
    <source>
        <dbReference type="Pfam" id="PF14301"/>
    </source>
</evidence>
<accession>A0A9D2HKY6</accession>
<dbReference type="EMBL" id="DWZA01000104">
    <property type="protein sequence ID" value="HJA72409.1"/>
    <property type="molecule type" value="Genomic_DNA"/>
</dbReference>
<dbReference type="Proteomes" id="UP000823900">
    <property type="component" value="Unassembled WGS sequence"/>
</dbReference>
<name>A0A9D2HKY6_9FIRM</name>
<dbReference type="Pfam" id="PF14301">
    <property type="entry name" value="DUF4376"/>
    <property type="match status" value="1"/>
</dbReference>
<comment type="caution">
    <text evidence="2">The sequence shown here is derived from an EMBL/GenBank/DDBJ whole genome shotgun (WGS) entry which is preliminary data.</text>
</comment>
<evidence type="ECO:0000313" key="2">
    <source>
        <dbReference type="EMBL" id="HJA72409.1"/>
    </source>
</evidence>
<dbReference type="AlphaFoldDB" id="A0A9D2HKY6"/>
<reference evidence="2" key="1">
    <citation type="journal article" date="2021" name="PeerJ">
        <title>Extensive microbial diversity within the chicken gut microbiome revealed by metagenomics and culture.</title>
        <authorList>
            <person name="Gilroy R."/>
            <person name="Ravi A."/>
            <person name="Getino M."/>
            <person name="Pursley I."/>
            <person name="Horton D.L."/>
            <person name="Alikhan N.F."/>
            <person name="Baker D."/>
            <person name="Gharbi K."/>
            <person name="Hall N."/>
            <person name="Watson M."/>
            <person name="Adriaenssens E.M."/>
            <person name="Foster-Nyarko E."/>
            <person name="Jarju S."/>
            <person name="Secka A."/>
            <person name="Antonio M."/>
            <person name="Oren A."/>
            <person name="Chaudhuri R.R."/>
            <person name="La Ragione R."/>
            <person name="Hildebrand F."/>
            <person name="Pallen M.J."/>
        </authorList>
    </citation>
    <scope>NUCLEOTIDE SEQUENCE</scope>
    <source>
        <strain evidence="2">CHK178-16964</strain>
    </source>
</reference>
<proteinExistence type="predicted"/>
<evidence type="ECO:0000313" key="3">
    <source>
        <dbReference type="Proteomes" id="UP000823900"/>
    </source>
</evidence>
<feature type="domain" description="DUF4376" evidence="1">
    <location>
        <begin position="57"/>
        <end position="157"/>
    </location>
</feature>
<sequence>MLTNAQKNVLIHAARIRLDQGEDIREVFRSYANLSDEEKQEILSYFSLAPIGSGLEEIRSQKILELSAACRKAIEAGVTLEIDGISQRFPYSLSDGDQNNIAALFYISRATGLPQPYHCQGGSCRLYSPDQLAALYIAEEAHKAAQETYFNQLKLFILETFTKEEDIPQVKAVSYGDPLTGKYLDNYNSIAAQNQETIQVLSNP</sequence>